<dbReference type="Proteomes" id="UP000617734">
    <property type="component" value="Unassembled WGS sequence"/>
</dbReference>
<organism evidence="3 4">
    <name type="scientific">Kitasatospora indigofera</name>
    <dbReference type="NCBI Taxonomy" id="67307"/>
    <lineage>
        <taxon>Bacteria</taxon>
        <taxon>Bacillati</taxon>
        <taxon>Actinomycetota</taxon>
        <taxon>Actinomycetes</taxon>
        <taxon>Kitasatosporales</taxon>
        <taxon>Streptomycetaceae</taxon>
        <taxon>Kitasatospora</taxon>
    </lineage>
</organism>
<dbReference type="GO" id="GO:0046872">
    <property type="term" value="F:metal ion binding"/>
    <property type="evidence" value="ECO:0007669"/>
    <property type="project" value="InterPro"/>
</dbReference>
<reference evidence="3" key="1">
    <citation type="journal article" date="2014" name="Int. J. Syst. Evol. Microbiol.">
        <title>Complete genome sequence of Corynebacterium casei LMG S-19264T (=DSM 44701T), isolated from a smear-ripened cheese.</title>
        <authorList>
            <consortium name="US DOE Joint Genome Institute (JGI-PGF)"/>
            <person name="Walter F."/>
            <person name="Albersmeier A."/>
            <person name="Kalinowski J."/>
            <person name="Ruckert C."/>
        </authorList>
    </citation>
    <scope>NUCLEOTIDE SEQUENCE</scope>
    <source>
        <strain evidence="3">JCM 4646</strain>
    </source>
</reference>
<proteinExistence type="predicted"/>
<keyword evidence="1" id="KW-0067">ATP-binding</keyword>
<dbReference type="InterPro" id="IPR011761">
    <property type="entry name" value="ATP-grasp"/>
</dbReference>
<keyword evidence="1" id="KW-0547">Nucleotide-binding</keyword>
<gene>
    <name evidence="3" type="ORF">GCM10018781_13260</name>
</gene>
<accession>A0A919FF95</accession>
<evidence type="ECO:0000313" key="4">
    <source>
        <dbReference type="Proteomes" id="UP000617734"/>
    </source>
</evidence>
<evidence type="ECO:0000313" key="3">
    <source>
        <dbReference type="EMBL" id="GHH63561.1"/>
    </source>
</evidence>
<reference evidence="3" key="2">
    <citation type="submission" date="2020-09" db="EMBL/GenBank/DDBJ databases">
        <authorList>
            <person name="Sun Q."/>
            <person name="Ohkuma M."/>
        </authorList>
    </citation>
    <scope>NUCLEOTIDE SEQUENCE</scope>
    <source>
        <strain evidence="3">JCM 4646</strain>
    </source>
</reference>
<keyword evidence="4" id="KW-1185">Reference proteome</keyword>
<comment type="caution">
    <text evidence="3">The sequence shown here is derived from an EMBL/GenBank/DDBJ whole genome shotgun (WGS) entry which is preliminary data.</text>
</comment>
<dbReference type="PROSITE" id="PS50975">
    <property type="entry name" value="ATP_GRASP"/>
    <property type="match status" value="1"/>
</dbReference>
<dbReference type="EMBL" id="BNBO01000004">
    <property type="protein sequence ID" value="GHH63561.1"/>
    <property type="molecule type" value="Genomic_DNA"/>
</dbReference>
<dbReference type="GO" id="GO:0005524">
    <property type="term" value="F:ATP binding"/>
    <property type="evidence" value="ECO:0007669"/>
    <property type="project" value="UniProtKB-UniRule"/>
</dbReference>
<dbReference type="SUPFAM" id="SSF56059">
    <property type="entry name" value="Glutathione synthetase ATP-binding domain-like"/>
    <property type="match status" value="1"/>
</dbReference>
<evidence type="ECO:0000256" key="1">
    <source>
        <dbReference type="PROSITE-ProRule" id="PRU00409"/>
    </source>
</evidence>
<dbReference type="GeneID" id="95351823"/>
<sequence length="410" mass="44631">MGRSGPALDPEVPVLAVKVGRYPQTPSHLGAVRSFGRLGVPVYAMVEDRFTPTAVSRYLTGAFVRPSTGREPPEQLLAAIVAAGRAIGRPSVVVATDDESAVLLAEHREELAPYFLLPPVPAALPRRLANKVDLHAICQEAGVPTPQACAPPDRAGLVEAGRRWGYPLVLKNLEPFTRLRHPVVGHTTVIRSEQELLAAWARAAPADGRASVLAQEYLPAEQSQDWITHLCCGPDGEPLVVFTGLKLRSWPPGRGVTARARACPNPELAELAARLCRRIGYRGVADLDWRLDLRDGRYKLVDFNPRTGAQFRLFETVDGVDVLRALHLSLTGRPVPAGAQLSRSFGVGQIDLLSVLATSWGERRPPRDVWPRRSTERAWLCRDDLAPTVAEAARFGCSVVRVLAGSVRRG</sequence>
<dbReference type="AlphaFoldDB" id="A0A919FF95"/>
<dbReference type="Gene3D" id="3.30.470.20">
    <property type="entry name" value="ATP-grasp fold, B domain"/>
    <property type="match status" value="1"/>
</dbReference>
<protein>
    <submittedName>
        <fullName evidence="3">ATP-grasp domain-containing protein</fullName>
    </submittedName>
</protein>
<name>A0A919FF95_9ACTN</name>
<feature type="domain" description="ATP-grasp" evidence="2">
    <location>
        <begin position="135"/>
        <end position="331"/>
    </location>
</feature>
<dbReference type="RefSeq" id="WP_190209811.1">
    <property type="nucleotide sequence ID" value="NZ_BNBO01000004.1"/>
</dbReference>
<evidence type="ECO:0000259" key="2">
    <source>
        <dbReference type="PROSITE" id="PS50975"/>
    </source>
</evidence>